<dbReference type="OrthoDB" id="3057786at2759"/>
<evidence type="ECO:0000313" key="2">
    <source>
        <dbReference type="EMBL" id="KIY69623.1"/>
    </source>
</evidence>
<feature type="compositionally biased region" description="Low complexity" evidence="1">
    <location>
        <begin position="122"/>
        <end position="131"/>
    </location>
</feature>
<evidence type="ECO:0000256" key="1">
    <source>
        <dbReference type="SAM" id="MobiDB-lite"/>
    </source>
</evidence>
<name>A0A0D7BGE4_9AGAR</name>
<feature type="compositionally biased region" description="Polar residues" evidence="1">
    <location>
        <begin position="132"/>
        <end position="141"/>
    </location>
</feature>
<feature type="region of interest" description="Disordered" evidence="1">
    <location>
        <begin position="121"/>
        <end position="145"/>
    </location>
</feature>
<protein>
    <submittedName>
        <fullName evidence="2">Uncharacterized protein</fullName>
    </submittedName>
</protein>
<evidence type="ECO:0000313" key="3">
    <source>
        <dbReference type="Proteomes" id="UP000054007"/>
    </source>
</evidence>
<sequence length="266" mass="30208">MAEAACSAVAATATAKIAHSLAFSSRHEGSHRVEVAETDKISVDFQRASTSGEIPSSEAVEHQELRAESIKKNREYYESIKAYKDTSALNIFKKVSLRQCVRKRKRAASEATQNLKAHYYESSSVGSDTSSITAQSGSPPGSNIEKERIRDWRDQVDSQVSWDQSVERTSTDFFLPPLSWSVDQQMERYSPPSRLHENELHESEVRPLAVEEIVGLENTVFKYEHPEGSGEMRSTHSATEYHWDQMSAMVEEHNRQVMRRKRMRPS</sequence>
<keyword evidence="3" id="KW-1185">Reference proteome</keyword>
<accession>A0A0D7BGE4</accession>
<organism evidence="2 3">
    <name type="scientific">Cylindrobasidium torrendii FP15055 ss-10</name>
    <dbReference type="NCBI Taxonomy" id="1314674"/>
    <lineage>
        <taxon>Eukaryota</taxon>
        <taxon>Fungi</taxon>
        <taxon>Dikarya</taxon>
        <taxon>Basidiomycota</taxon>
        <taxon>Agaricomycotina</taxon>
        <taxon>Agaricomycetes</taxon>
        <taxon>Agaricomycetidae</taxon>
        <taxon>Agaricales</taxon>
        <taxon>Marasmiineae</taxon>
        <taxon>Physalacriaceae</taxon>
        <taxon>Cylindrobasidium</taxon>
    </lineage>
</organism>
<dbReference type="Proteomes" id="UP000054007">
    <property type="component" value="Unassembled WGS sequence"/>
</dbReference>
<proteinExistence type="predicted"/>
<dbReference type="EMBL" id="KN880481">
    <property type="protein sequence ID" value="KIY69623.1"/>
    <property type="molecule type" value="Genomic_DNA"/>
</dbReference>
<dbReference type="AlphaFoldDB" id="A0A0D7BGE4"/>
<gene>
    <name evidence="2" type="ORF">CYLTODRAFT_488804</name>
</gene>
<reference evidence="2 3" key="1">
    <citation type="journal article" date="2015" name="Fungal Genet. Biol.">
        <title>Evolution of novel wood decay mechanisms in Agaricales revealed by the genome sequences of Fistulina hepatica and Cylindrobasidium torrendii.</title>
        <authorList>
            <person name="Floudas D."/>
            <person name="Held B.W."/>
            <person name="Riley R."/>
            <person name="Nagy L.G."/>
            <person name="Koehler G."/>
            <person name="Ransdell A.S."/>
            <person name="Younus H."/>
            <person name="Chow J."/>
            <person name="Chiniquy J."/>
            <person name="Lipzen A."/>
            <person name="Tritt A."/>
            <person name="Sun H."/>
            <person name="Haridas S."/>
            <person name="LaButti K."/>
            <person name="Ohm R.A."/>
            <person name="Kues U."/>
            <person name="Blanchette R.A."/>
            <person name="Grigoriev I.V."/>
            <person name="Minto R.E."/>
            <person name="Hibbett D.S."/>
        </authorList>
    </citation>
    <scope>NUCLEOTIDE SEQUENCE [LARGE SCALE GENOMIC DNA]</scope>
    <source>
        <strain evidence="2 3">FP15055 ss-10</strain>
    </source>
</reference>